<keyword evidence="1" id="KW-0812">Transmembrane</keyword>
<name>A0A9X0I1H5_9ACTN</name>
<dbReference type="Pfam" id="PF06912">
    <property type="entry name" value="DUF1275"/>
    <property type="match status" value="1"/>
</dbReference>
<evidence type="ECO:0008006" key="4">
    <source>
        <dbReference type="Google" id="ProtNLM"/>
    </source>
</evidence>
<feature type="transmembrane region" description="Helical" evidence="1">
    <location>
        <begin position="29"/>
        <end position="52"/>
    </location>
</feature>
<organism evidence="2 3">
    <name type="scientific">Micromonospora maris</name>
    <dbReference type="NCBI Taxonomy" id="1003110"/>
    <lineage>
        <taxon>Bacteria</taxon>
        <taxon>Bacillati</taxon>
        <taxon>Actinomycetota</taxon>
        <taxon>Actinomycetes</taxon>
        <taxon>Micromonosporales</taxon>
        <taxon>Micromonosporaceae</taxon>
        <taxon>Micromonospora</taxon>
    </lineage>
</organism>
<feature type="transmembrane region" description="Helical" evidence="1">
    <location>
        <begin position="136"/>
        <end position="154"/>
    </location>
</feature>
<keyword evidence="1" id="KW-0472">Membrane</keyword>
<dbReference type="PANTHER" id="PTHR37314:SF4">
    <property type="entry name" value="UPF0700 TRANSMEMBRANE PROTEIN YOAK"/>
    <property type="match status" value="1"/>
</dbReference>
<sequence length="241" mass="25272">MSRAEPPAEANRSGPDLEDTYREFRHPMVVLGVTTVVAGFLDAFAFLRYGAFVGNQSSNVLFLGVGPAGGHPAWPTAAASMLAFIVGTGLTSRLRAVDSRWSPVSRGLAVAVAAVALWTALNVVFEYGRDSPQLRALLAAVGGFAMGALATLFVRTAGVATTITYQSGTVAKTGERIVGWLLGPPTGRTRARKGFLLGVWTLAGYAVGGAFGTVAQHRPLWVPAWATVALLAVAPLVRHRS</sequence>
<feature type="transmembrane region" description="Helical" evidence="1">
    <location>
        <begin position="104"/>
        <end position="124"/>
    </location>
</feature>
<feature type="transmembrane region" description="Helical" evidence="1">
    <location>
        <begin position="195"/>
        <end position="214"/>
    </location>
</feature>
<evidence type="ECO:0000313" key="2">
    <source>
        <dbReference type="EMBL" id="KUJ45046.1"/>
    </source>
</evidence>
<proteinExistence type="predicted"/>
<dbReference type="PANTHER" id="PTHR37314">
    <property type="entry name" value="SLR0142 PROTEIN"/>
    <property type="match status" value="1"/>
</dbReference>
<dbReference type="OMA" id="YREFRHP"/>
<keyword evidence="3" id="KW-1185">Reference proteome</keyword>
<dbReference type="RefSeq" id="WP_013734350.1">
    <property type="nucleotide sequence ID" value="NZ_LMWI01000002.1"/>
</dbReference>
<evidence type="ECO:0000256" key="1">
    <source>
        <dbReference type="SAM" id="Phobius"/>
    </source>
</evidence>
<reference evidence="2 3" key="1">
    <citation type="submission" date="2015-10" db="EMBL/GenBank/DDBJ databases">
        <authorList>
            <person name="Ju K.-S."/>
            <person name="Doroghazi J.R."/>
            <person name="Metcalf W.W."/>
        </authorList>
    </citation>
    <scope>NUCLEOTIDE SEQUENCE [LARGE SCALE GENOMIC DNA]</scope>
    <source>
        <strain evidence="2 3">NRRL B-24793</strain>
    </source>
</reference>
<keyword evidence="1" id="KW-1133">Transmembrane helix</keyword>
<dbReference type="InterPro" id="IPR010699">
    <property type="entry name" value="DUF1275"/>
</dbReference>
<evidence type="ECO:0000313" key="3">
    <source>
        <dbReference type="Proteomes" id="UP000053246"/>
    </source>
</evidence>
<dbReference type="AlphaFoldDB" id="A0A9X0I1H5"/>
<feature type="transmembrane region" description="Helical" evidence="1">
    <location>
        <begin position="220"/>
        <end position="237"/>
    </location>
</feature>
<comment type="caution">
    <text evidence="2">The sequence shown here is derived from an EMBL/GenBank/DDBJ whole genome shotgun (WGS) entry which is preliminary data.</text>
</comment>
<dbReference type="Proteomes" id="UP000053246">
    <property type="component" value="Unassembled WGS sequence"/>
</dbReference>
<feature type="transmembrane region" description="Helical" evidence="1">
    <location>
        <begin position="72"/>
        <end position="92"/>
    </location>
</feature>
<dbReference type="EMBL" id="LMWI01000002">
    <property type="protein sequence ID" value="KUJ45046.1"/>
    <property type="molecule type" value="Genomic_DNA"/>
</dbReference>
<protein>
    <recommendedName>
        <fullName evidence="4">DUF1275 domain-containing protein</fullName>
    </recommendedName>
</protein>
<gene>
    <name evidence="2" type="ORF">ADL17_18165</name>
</gene>
<accession>A0A9X0I1H5</accession>